<dbReference type="Gene3D" id="3.60.10.10">
    <property type="entry name" value="Endonuclease/exonuclease/phosphatase"/>
    <property type="match status" value="1"/>
</dbReference>
<sequence length="247" mass="25975">MSKVDFDELQHLATEVRRAQTSLSAGVQGFSGAPSAAPAPPVQFTVTPNLQQRTTIPDAVTTFGNTDAGAACLSAHHQAQSTMGAVLKAFDNTIDSDAERLELALAVYRKTDAEAADRLLATKRNQLDVFSTHMSTGGEHAPQQARQINDLRTIAGDQTMGNTVVGGDFNSVTTGNSPSAQALRGFGGHGFDVNGGVIHDGRGGTSASNIPIDHVMPRGVGASDAQRWARGQSDHDGQRVDLTLSNW</sequence>
<organism evidence="2 3">
    <name type="scientific">Plantactinospora mayteni</name>
    <dbReference type="NCBI Taxonomy" id="566021"/>
    <lineage>
        <taxon>Bacteria</taxon>
        <taxon>Bacillati</taxon>
        <taxon>Actinomycetota</taxon>
        <taxon>Actinomycetes</taxon>
        <taxon>Micromonosporales</taxon>
        <taxon>Micromonosporaceae</taxon>
        <taxon>Plantactinospora</taxon>
    </lineage>
</organism>
<evidence type="ECO:0008006" key="4">
    <source>
        <dbReference type="Google" id="ProtNLM"/>
    </source>
</evidence>
<dbReference type="EMBL" id="BONX01000102">
    <property type="protein sequence ID" value="GIH01914.1"/>
    <property type="molecule type" value="Genomic_DNA"/>
</dbReference>
<gene>
    <name evidence="2" type="ORF">Pma05_84860</name>
</gene>
<keyword evidence="3" id="KW-1185">Reference proteome</keyword>
<accession>A0ABQ4F4S1</accession>
<dbReference type="SUPFAM" id="SSF56219">
    <property type="entry name" value="DNase I-like"/>
    <property type="match status" value="1"/>
</dbReference>
<protein>
    <recommendedName>
        <fullName evidence="4">Endonuclease/exonuclease/phosphatase domain-containing protein</fullName>
    </recommendedName>
</protein>
<comment type="caution">
    <text evidence="2">The sequence shown here is derived from an EMBL/GenBank/DDBJ whole genome shotgun (WGS) entry which is preliminary data.</text>
</comment>
<evidence type="ECO:0000313" key="3">
    <source>
        <dbReference type="Proteomes" id="UP000621500"/>
    </source>
</evidence>
<evidence type="ECO:0000256" key="1">
    <source>
        <dbReference type="SAM" id="MobiDB-lite"/>
    </source>
</evidence>
<dbReference type="Proteomes" id="UP000621500">
    <property type="component" value="Unassembled WGS sequence"/>
</dbReference>
<reference evidence="2 3" key="1">
    <citation type="submission" date="2021-01" db="EMBL/GenBank/DDBJ databases">
        <title>Whole genome shotgun sequence of Plantactinospora mayteni NBRC 109088.</title>
        <authorList>
            <person name="Komaki H."/>
            <person name="Tamura T."/>
        </authorList>
    </citation>
    <scope>NUCLEOTIDE SEQUENCE [LARGE SCALE GENOMIC DNA]</scope>
    <source>
        <strain evidence="2 3">NBRC 109088</strain>
    </source>
</reference>
<evidence type="ECO:0000313" key="2">
    <source>
        <dbReference type="EMBL" id="GIH01914.1"/>
    </source>
</evidence>
<name>A0ABQ4F4S1_9ACTN</name>
<feature type="region of interest" description="Disordered" evidence="1">
    <location>
        <begin position="227"/>
        <end position="247"/>
    </location>
</feature>
<proteinExistence type="predicted"/>
<dbReference type="InterPro" id="IPR036691">
    <property type="entry name" value="Endo/exonu/phosph_ase_sf"/>
</dbReference>